<name>A0AAJ1BCB8_9ACTO</name>
<dbReference type="InterPro" id="IPR014721">
    <property type="entry name" value="Ribsml_uS5_D2-typ_fold_subgr"/>
</dbReference>
<sequence length="363" mass="38443">MKSKRSDKSRRQGRIGKAMMALSVIGFLILGVVVRAPYVIESPGPTFNVLGTQSGHGQIIKVAGAKTYPTKGQLRMVTVSLRGGPGTHVTYAEVLLAKMRSDSEVLPESAVYPAGATAKQVQQVSQAQMEDSQLSAKVAALSELGYQVPAKFKVTGVGEDSDFQGKLKENDILQEVTFRGKTQALNQASMLFDILEDAAPGTTLEFKVQRAGKNLSISGKTRKPTDGRNGSQLGIYLDPQAKLPVDIKIALQEVGGPSAGTMFALGIIDRMTAKSLTGGKEISGTGAIAYGGQVLAISGIPQKMAGAKEDGAHWFLLPQANCDQVKPIAGIRAVPVQDLQQAREVSEQIAANNFKNLPRCPAG</sequence>
<dbReference type="Proteomes" id="UP001200537">
    <property type="component" value="Unassembled WGS sequence"/>
</dbReference>
<dbReference type="GO" id="GO:0004252">
    <property type="term" value="F:serine-type endopeptidase activity"/>
    <property type="evidence" value="ECO:0007669"/>
    <property type="project" value="InterPro"/>
</dbReference>
<comment type="caution">
    <text evidence="2">The sequence shown here is derived from an EMBL/GenBank/DDBJ whole genome shotgun (WGS) entry which is preliminary data.</text>
</comment>
<gene>
    <name evidence="2" type="ORF">L0M99_07075</name>
</gene>
<dbReference type="Pfam" id="PF05362">
    <property type="entry name" value="Lon_C"/>
    <property type="match status" value="1"/>
</dbReference>
<feature type="domain" description="Lon proteolytic" evidence="1">
    <location>
        <begin position="256"/>
        <end position="328"/>
    </location>
</feature>
<dbReference type="InterPro" id="IPR020568">
    <property type="entry name" value="Ribosomal_Su5_D2-typ_SF"/>
</dbReference>
<dbReference type="GO" id="GO:0006508">
    <property type="term" value="P:proteolysis"/>
    <property type="evidence" value="ECO:0007669"/>
    <property type="project" value="InterPro"/>
</dbReference>
<proteinExistence type="predicted"/>
<accession>A0AAJ1BCB8</accession>
<dbReference type="InterPro" id="IPR008269">
    <property type="entry name" value="Lon_proteolytic"/>
</dbReference>
<dbReference type="InterPro" id="IPR036034">
    <property type="entry name" value="PDZ_sf"/>
</dbReference>
<dbReference type="Gene3D" id="2.30.42.10">
    <property type="match status" value="1"/>
</dbReference>
<reference evidence="2" key="1">
    <citation type="submission" date="2022-01" db="EMBL/GenBank/DDBJ databases">
        <title>Collection of gut derived symbiotic bacterial strains cultured from healthy donors.</title>
        <authorList>
            <person name="Lin H."/>
            <person name="Kohout C."/>
            <person name="Waligurski E."/>
            <person name="Pamer E.G."/>
        </authorList>
    </citation>
    <scope>NUCLEOTIDE SEQUENCE</scope>
    <source>
        <strain evidence="2">DFI.7.46</strain>
    </source>
</reference>
<evidence type="ECO:0000259" key="1">
    <source>
        <dbReference type="Pfam" id="PF05362"/>
    </source>
</evidence>
<dbReference type="AlphaFoldDB" id="A0AAJ1BCB8"/>
<dbReference type="Gene3D" id="3.30.230.10">
    <property type="match status" value="1"/>
</dbReference>
<dbReference type="SUPFAM" id="SSF54211">
    <property type="entry name" value="Ribosomal protein S5 domain 2-like"/>
    <property type="match status" value="1"/>
</dbReference>
<evidence type="ECO:0000313" key="3">
    <source>
        <dbReference type="Proteomes" id="UP001200537"/>
    </source>
</evidence>
<protein>
    <recommendedName>
        <fullName evidence="1">Lon proteolytic domain-containing protein</fullName>
    </recommendedName>
</protein>
<dbReference type="RefSeq" id="WP_238128197.1">
    <property type="nucleotide sequence ID" value="NZ_JAGZVZ010000005.1"/>
</dbReference>
<dbReference type="GO" id="GO:0004176">
    <property type="term" value="F:ATP-dependent peptidase activity"/>
    <property type="evidence" value="ECO:0007669"/>
    <property type="project" value="InterPro"/>
</dbReference>
<dbReference type="EMBL" id="JAKNHJ010000013">
    <property type="protein sequence ID" value="MCG4618253.1"/>
    <property type="molecule type" value="Genomic_DNA"/>
</dbReference>
<organism evidence="2 3">
    <name type="scientific">Varibaculum cambriense</name>
    <dbReference type="NCBI Taxonomy" id="184870"/>
    <lineage>
        <taxon>Bacteria</taxon>
        <taxon>Bacillati</taxon>
        <taxon>Actinomycetota</taxon>
        <taxon>Actinomycetes</taxon>
        <taxon>Actinomycetales</taxon>
        <taxon>Actinomycetaceae</taxon>
        <taxon>Varibaculum</taxon>
    </lineage>
</organism>
<evidence type="ECO:0000313" key="2">
    <source>
        <dbReference type="EMBL" id="MCG4618253.1"/>
    </source>
</evidence>